<organism evidence="1 2">
    <name type="scientific">Chryseomicrobium palamuruense</name>
    <dbReference type="NCBI Taxonomy" id="682973"/>
    <lineage>
        <taxon>Bacteria</taxon>
        <taxon>Bacillati</taxon>
        <taxon>Bacillota</taxon>
        <taxon>Bacilli</taxon>
        <taxon>Bacillales</taxon>
        <taxon>Caryophanaceae</taxon>
        <taxon>Chryseomicrobium</taxon>
    </lineage>
</organism>
<accession>A0ABV8UVI1</accession>
<reference evidence="2" key="1">
    <citation type="journal article" date="2019" name="Int. J. Syst. Evol. Microbiol.">
        <title>The Global Catalogue of Microorganisms (GCM) 10K type strain sequencing project: providing services to taxonomists for standard genome sequencing and annotation.</title>
        <authorList>
            <consortium name="The Broad Institute Genomics Platform"/>
            <consortium name="The Broad Institute Genome Sequencing Center for Infectious Disease"/>
            <person name="Wu L."/>
            <person name="Ma J."/>
        </authorList>
    </citation>
    <scope>NUCLEOTIDE SEQUENCE [LARGE SCALE GENOMIC DNA]</scope>
    <source>
        <strain evidence="2">CCUG 50353</strain>
    </source>
</reference>
<proteinExistence type="predicted"/>
<dbReference type="EMBL" id="JBHSEF010000016">
    <property type="protein sequence ID" value="MFC4354761.1"/>
    <property type="molecule type" value="Genomic_DNA"/>
</dbReference>
<evidence type="ECO:0000313" key="2">
    <source>
        <dbReference type="Proteomes" id="UP001595733"/>
    </source>
</evidence>
<dbReference type="Proteomes" id="UP001595733">
    <property type="component" value="Unassembled WGS sequence"/>
</dbReference>
<keyword evidence="2" id="KW-1185">Reference proteome</keyword>
<comment type="caution">
    <text evidence="1">The sequence shown here is derived from an EMBL/GenBank/DDBJ whole genome shotgun (WGS) entry which is preliminary data.</text>
</comment>
<name>A0ABV8UVI1_9BACL</name>
<protein>
    <submittedName>
        <fullName evidence="1">Uncharacterized protein</fullName>
    </submittedName>
</protein>
<dbReference type="RefSeq" id="WP_378141040.1">
    <property type="nucleotide sequence ID" value="NZ_JBHSEF010000016.1"/>
</dbReference>
<evidence type="ECO:0000313" key="1">
    <source>
        <dbReference type="EMBL" id="MFC4354761.1"/>
    </source>
</evidence>
<sequence length="120" mass="14296">MKTYVLSLDNKTNELLKHKAKEFDFLDVEEYLLEILKNAYRNCEFELCLQHTIKKVSELPIGAQFSVQELLLDFVQNTDLQILFEIEDYFNRYVSKNRTEFVVGTINQFNSKGLQIFERF</sequence>
<gene>
    <name evidence="1" type="ORF">ACFO0S_06775</name>
</gene>